<dbReference type="InterPro" id="IPR023439">
    <property type="entry name" value="Mal_deCO2ase/Cit_lyase_ACP"/>
</dbReference>
<sequence length="94" mass="9914">MGNLLQPGQAGTIESNDIIVTVAPAAAEDGIVIELTSPVMKQYGKRIREVITETLLEAGVKHAFVQANDKGALDCTIRARVQTAVARALQEGGN</sequence>
<protein>
    <submittedName>
        <fullName evidence="5">Citrate lyase subunit gamma (Acyl carrier protein)</fullName>
    </submittedName>
</protein>
<accession>A0A4R1PU18</accession>
<dbReference type="OrthoDB" id="1120942at2"/>
<organism evidence="5 6">
    <name type="scientific">Anaerospora hongkongensis</name>
    <dbReference type="NCBI Taxonomy" id="244830"/>
    <lineage>
        <taxon>Bacteria</taxon>
        <taxon>Bacillati</taxon>
        <taxon>Bacillota</taxon>
        <taxon>Negativicutes</taxon>
        <taxon>Selenomonadales</taxon>
        <taxon>Sporomusaceae</taxon>
        <taxon>Anaerospora</taxon>
    </lineage>
</organism>
<dbReference type="AlphaFoldDB" id="A0A4R1PU18"/>
<keyword evidence="3 4" id="KW-0597">Phosphoprotein</keyword>
<dbReference type="InterPro" id="IPR006495">
    <property type="entry name" value="CitD"/>
</dbReference>
<proteinExistence type="predicted"/>
<dbReference type="Proteomes" id="UP000295063">
    <property type="component" value="Unassembled WGS sequence"/>
</dbReference>
<dbReference type="EMBL" id="SLUI01000012">
    <property type="protein sequence ID" value="TCL35382.1"/>
    <property type="molecule type" value="Genomic_DNA"/>
</dbReference>
<comment type="subcellular location">
    <subcellularLocation>
        <location evidence="1">Cytoplasm</location>
    </subcellularLocation>
</comment>
<evidence type="ECO:0000313" key="5">
    <source>
        <dbReference type="EMBL" id="TCL35382.1"/>
    </source>
</evidence>
<dbReference type="NCBIfam" id="NF009726">
    <property type="entry name" value="PRK13253.1"/>
    <property type="match status" value="1"/>
</dbReference>
<keyword evidence="5" id="KW-0456">Lyase</keyword>
<evidence type="ECO:0000256" key="3">
    <source>
        <dbReference type="ARBA" id="ARBA00022553"/>
    </source>
</evidence>
<reference evidence="5 6" key="1">
    <citation type="submission" date="2019-03" db="EMBL/GenBank/DDBJ databases">
        <title>Genomic Encyclopedia of Type Strains, Phase IV (KMG-IV): sequencing the most valuable type-strain genomes for metagenomic binning, comparative biology and taxonomic classification.</title>
        <authorList>
            <person name="Goeker M."/>
        </authorList>
    </citation>
    <scope>NUCLEOTIDE SEQUENCE [LARGE SCALE GENOMIC DNA]</scope>
    <source>
        <strain evidence="5 6">DSM 15969</strain>
    </source>
</reference>
<dbReference type="NCBIfam" id="TIGR01608">
    <property type="entry name" value="citD"/>
    <property type="match status" value="1"/>
</dbReference>
<keyword evidence="2" id="KW-0963">Cytoplasm</keyword>
<keyword evidence="6" id="KW-1185">Reference proteome</keyword>
<dbReference type="GO" id="GO:0016829">
    <property type="term" value="F:lyase activity"/>
    <property type="evidence" value="ECO:0007669"/>
    <property type="project" value="UniProtKB-KW"/>
</dbReference>
<dbReference type="GO" id="GO:0005737">
    <property type="term" value="C:cytoplasm"/>
    <property type="evidence" value="ECO:0007669"/>
    <property type="project" value="UniProtKB-SubCell"/>
</dbReference>
<evidence type="ECO:0000256" key="1">
    <source>
        <dbReference type="ARBA" id="ARBA00004496"/>
    </source>
</evidence>
<dbReference type="RefSeq" id="WP_132082486.1">
    <property type="nucleotide sequence ID" value="NZ_SLUI01000012.1"/>
</dbReference>
<name>A0A4R1PU18_9FIRM</name>
<gene>
    <name evidence="5" type="ORF">EV210_11240</name>
</gene>
<evidence type="ECO:0000313" key="6">
    <source>
        <dbReference type="Proteomes" id="UP000295063"/>
    </source>
</evidence>
<evidence type="ECO:0000256" key="2">
    <source>
        <dbReference type="ARBA" id="ARBA00022490"/>
    </source>
</evidence>
<dbReference type="PIRSF" id="PIRSF002736">
    <property type="entry name" value="Citrt_lyas_gamma"/>
    <property type="match status" value="1"/>
</dbReference>
<feature type="modified residue" description="O-(phosphoribosyl dephospho-coenzyme A)serine" evidence="4">
    <location>
        <position position="15"/>
    </location>
</feature>
<evidence type="ECO:0000256" key="4">
    <source>
        <dbReference type="PIRSR" id="PIRSR002736-50"/>
    </source>
</evidence>
<dbReference type="Pfam" id="PF06857">
    <property type="entry name" value="ACP"/>
    <property type="match status" value="1"/>
</dbReference>
<comment type="caution">
    <text evidence="5">The sequence shown here is derived from an EMBL/GenBank/DDBJ whole genome shotgun (WGS) entry which is preliminary data.</text>
</comment>